<dbReference type="Pfam" id="PF03922">
    <property type="entry name" value="OmpW"/>
    <property type="match status" value="1"/>
</dbReference>
<accession>A0A221KDP3</accession>
<reference evidence="3 4" key="1">
    <citation type="submission" date="2017-07" db="EMBL/GenBank/DDBJ databases">
        <title>Complete Genome Sequence of the cosmetic ferment Vitreoscilla filiformis (ATCC15551).</title>
        <authorList>
            <person name="Contreras S."/>
            <person name="Sagory-Zalkind P."/>
            <person name="Blanquart H."/>
            <person name="Iltis A."/>
            <person name="Morand S.C."/>
        </authorList>
    </citation>
    <scope>NUCLEOTIDE SEQUENCE [LARGE SCALE GENOMIC DNA]</scope>
    <source>
        <strain evidence="3 4">ATCC 15551</strain>
    </source>
</reference>
<sequence length="215" mass="22830">MRKTLLALAAVASLAPQFAAAQDTGNWIVRARAVNLQSSNTNSADLSATLSAVTGGASNSASVNNKWLPEVDFTYFFTPNIAAELILTVPQKHTLTADGFGDLGTFKHLPPTLTVQYHFTGLGFARPYVGAGVNYTNISDTEWNATGKALGLNLKRDSFGLALQVGVDIPLGGGWLLNLDAKKVQIGTDVYSNNTKIGSFEVNPWLLSAGVGLRF</sequence>
<comment type="subcellular location">
    <subcellularLocation>
        <location evidence="1">Cell outer membrane</location>
    </subcellularLocation>
</comment>
<dbReference type="SUPFAM" id="SSF56925">
    <property type="entry name" value="OMPA-like"/>
    <property type="match status" value="1"/>
</dbReference>
<dbReference type="GO" id="GO:0009279">
    <property type="term" value="C:cell outer membrane"/>
    <property type="evidence" value="ECO:0007669"/>
    <property type="project" value="UniProtKB-SubCell"/>
</dbReference>
<dbReference type="InterPro" id="IPR011250">
    <property type="entry name" value="OMP/PagP_B-barrel"/>
</dbReference>
<evidence type="ECO:0000313" key="3">
    <source>
        <dbReference type="EMBL" id="ASM77126.1"/>
    </source>
</evidence>
<dbReference type="EMBL" id="CP022423">
    <property type="protein sequence ID" value="ASM77126.1"/>
    <property type="molecule type" value="Genomic_DNA"/>
</dbReference>
<dbReference type="Gene3D" id="2.40.160.20">
    <property type="match status" value="1"/>
</dbReference>
<feature type="signal peptide" evidence="2">
    <location>
        <begin position="1"/>
        <end position="21"/>
    </location>
</feature>
<gene>
    <name evidence="3" type="ORF">VITFI_CDS1348</name>
</gene>
<evidence type="ECO:0000313" key="4">
    <source>
        <dbReference type="Proteomes" id="UP000199729"/>
    </source>
</evidence>
<evidence type="ECO:0000256" key="2">
    <source>
        <dbReference type="SAM" id="SignalP"/>
    </source>
</evidence>
<dbReference type="PANTHER" id="PTHR36920:SF1">
    <property type="entry name" value="OUTER MEMBRANE PROTEIN W"/>
    <property type="match status" value="1"/>
</dbReference>
<dbReference type="Proteomes" id="UP000199729">
    <property type="component" value="Chromosome"/>
</dbReference>
<dbReference type="AlphaFoldDB" id="A0A221KDP3"/>
<proteinExistence type="predicted"/>
<dbReference type="InterPro" id="IPR005618">
    <property type="entry name" value="OMPW"/>
</dbReference>
<dbReference type="RefSeq" id="WP_089418003.1">
    <property type="nucleotide sequence ID" value="NZ_CP022423.1"/>
</dbReference>
<keyword evidence="2" id="KW-0732">Signal</keyword>
<dbReference type="OrthoDB" id="9807574at2"/>
<protein>
    <submittedName>
        <fullName evidence="3">Membrane protein</fullName>
    </submittedName>
</protein>
<keyword evidence="4" id="KW-1185">Reference proteome</keyword>
<dbReference type="PANTHER" id="PTHR36920">
    <property type="match status" value="1"/>
</dbReference>
<dbReference type="KEGG" id="vff:VITFI_CDS1348"/>
<evidence type="ECO:0000256" key="1">
    <source>
        <dbReference type="ARBA" id="ARBA00004442"/>
    </source>
</evidence>
<dbReference type="GO" id="GO:0055085">
    <property type="term" value="P:transmembrane transport"/>
    <property type="evidence" value="ECO:0007669"/>
    <property type="project" value="TreeGrafter"/>
</dbReference>
<name>A0A221KDP3_VITFI</name>
<feature type="chain" id="PRO_5013393137" evidence="2">
    <location>
        <begin position="22"/>
        <end position="215"/>
    </location>
</feature>
<organism evidence="3 4">
    <name type="scientific">Vitreoscilla filiformis</name>
    <dbReference type="NCBI Taxonomy" id="63"/>
    <lineage>
        <taxon>Bacteria</taxon>
        <taxon>Pseudomonadati</taxon>
        <taxon>Pseudomonadota</taxon>
        <taxon>Betaproteobacteria</taxon>
        <taxon>Neisseriales</taxon>
        <taxon>Neisseriaceae</taxon>
        <taxon>Vitreoscilla</taxon>
    </lineage>
</organism>